<dbReference type="PANTHER" id="PTHR22604:SF105">
    <property type="entry name" value="TRANS-1,2-DIHYDROBENZENE-1,2-DIOL DEHYDROGENASE"/>
    <property type="match status" value="1"/>
</dbReference>
<evidence type="ECO:0000256" key="2">
    <source>
        <dbReference type="ARBA" id="ARBA00023002"/>
    </source>
</evidence>
<name>A0ABW4S5X1_9RHOB</name>
<dbReference type="RefSeq" id="WP_390260967.1">
    <property type="nucleotide sequence ID" value="NZ_JBHUGH010000006.1"/>
</dbReference>
<dbReference type="Pfam" id="PF22725">
    <property type="entry name" value="GFO_IDH_MocA_C3"/>
    <property type="match status" value="1"/>
</dbReference>
<dbReference type="SUPFAM" id="SSF51735">
    <property type="entry name" value="NAD(P)-binding Rossmann-fold domains"/>
    <property type="match status" value="1"/>
</dbReference>
<evidence type="ECO:0000256" key="1">
    <source>
        <dbReference type="ARBA" id="ARBA00010928"/>
    </source>
</evidence>
<sequence>MPHLRWGVMGAARIARNFVCPAIHQAEGNALAAIATSDPARAEPFVARYPGLRVHQGYDALLADDAIDAVYIPLPNHLHVEWTERALRAGKHVLCEKPVALKAEQIDRLIAVRDETGRFAAEAFMIVHHPQWQRVRELIADGAIGPLRHVDGAFTFRNTDTANIRNRPETGGGSLYDIGLYPCIGARFASGAEPMHVEARLEMEGGIDAMARVWAEFPGFSLAFYCGMRLRPRQEMVFHGETGWLRLTAPFNANVYGPTQLHWMREDGQLVVEDYSNIDQYRLMIEAFARATGGESFACPLEYSRANQRMLDTILAAGQSEPGAGTISP</sequence>
<reference evidence="6" key="1">
    <citation type="journal article" date="2019" name="Int. J. Syst. Evol. Microbiol.">
        <title>The Global Catalogue of Microorganisms (GCM) 10K type strain sequencing project: providing services to taxonomists for standard genome sequencing and annotation.</title>
        <authorList>
            <consortium name="The Broad Institute Genomics Platform"/>
            <consortium name="The Broad Institute Genome Sequencing Center for Infectious Disease"/>
            <person name="Wu L."/>
            <person name="Ma J."/>
        </authorList>
    </citation>
    <scope>NUCLEOTIDE SEQUENCE [LARGE SCALE GENOMIC DNA]</scope>
    <source>
        <strain evidence="6">CGMCC 4.7242</strain>
    </source>
</reference>
<dbReference type="Proteomes" id="UP001597353">
    <property type="component" value="Unassembled WGS sequence"/>
</dbReference>
<keyword evidence="6" id="KW-1185">Reference proteome</keyword>
<comment type="caution">
    <text evidence="5">The sequence shown here is derived from an EMBL/GenBank/DDBJ whole genome shotgun (WGS) entry which is preliminary data.</text>
</comment>
<evidence type="ECO:0000313" key="6">
    <source>
        <dbReference type="Proteomes" id="UP001597353"/>
    </source>
</evidence>
<evidence type="ECO:0000313" key="5">
    <source>
        <dbReference type="EMBL" id="MFD1912387.1"/>
    </source>
</evidence>
<dbReference type="PANTHER" id="PTHR22604">
    <property type="entry name" value="OXIDOREDUCTASES"/>
    <property type="match status" value="1"/>
</dbReference>
<proteinExistence type="inferred from homology"/>
<evidence type="ECO:0000259" key="4">
    <source>
        <dbReference type="Pfam" id="PF22725"/>
    </source>
</evidence>
<dbReference type="InterPro" id="IPR000683">
    <property type="entry name" value="Gfo/Idh/MocA-like_OxRdtase_N"/>
</dbReference>
<dbReference type="InterPro" id="IPR036291">
    <property type="entry name" value="NAD(P)-bd_dom_sf"/>
</dbReference>
<keyword evidence="2" id="KW-0560">Oxidoreductase</keyword>
<dbReference type="Gene3D" id="3.40.50.720">
    <property type="entry name" value="NAD(P)-binding Rossmann-like Domain"/>
    <property type="match status" value="1"/>
</dbReference>
<feature type="domain" description="GFO/IDH/MocA-like oxidoreductase" evidence="4">
    <location>
        <begin position="132"/>
        <end position="246"/>
    </location>
</feature>
<evidence type="ECO:0000259" key="3">
    <source>
        <dbReference type="Pfam" id="PF01408"/>
    </source>
</evidence>
<feature type="domain" description="Gfo/Idh/MocA-like oxidoreductase N-terminal" evidence="3">
    <location>
        <begin position="4"/>
        <end position="119"/>
    </location>
</feature>
<dbReference type="Gene3D" id="3.30.360.10">
    <property type="entry name" value="Dihydrodipicolinate Reductase, domain 2"/>
    <property type="match status" value="1"/>
</dbReference>
<dbReference type="InterPro" id="IPR055170">
    <property type="entry name" value="GFO_IDH_MocA-like_dom"/>
</dbReference>
<dbReference type="InterPro" id="IPR050984">
    <property type="entry name" value="Gfo/Idh/MocA_domain"/>
</dbReference>
<organism evidence="5 6">
    <name type="scientific">Halodurantibacterium flavum</name>
    <dbReference type="NCBI Taxonomy" id="1382802"/>
    <lineage>
        <taxon>Bacteria</taxon>
        <taxon>Pseudomonadati</taxon>
        <taxon>Pseudomonadota</taxon>
        <taxon>Alphaproteobacteria</taxon>
        <taxon>Rhodobacterales</taxon>
        <taxon>Paracoccaceae</taxon>
        <taxon>Halodurantibacterium</taxon>
    </lineage>
</organism>
<comment type="similarity">
    <text evidence="1">Belongs to the Gfo/Idh/MocA family.</text>
</comment>
<gene>
    <name evidence="5" type="ORF">ACFSGJ_09180</name>
</gene>
<dbReference type="SUPFAM" id="SSF55347">
    <property type="entry name" value="Glyceraldehyde-3-phosphate dehydrogenase-like, C-terminal domain"/>
    <property type="match status" value="1"/>
</dbReference>
<dbReference type="EMBL" id="JBHUGH010000006">
    <property type="protein sequence ID" value="MFD1912387.1"/>
    <property type="molecule type" value="Genomic_DNA"/>
</dbReference>
<protein>
    <submittedName>
        <fullName evidence="5">Gfo/Idh/MocA family protein</fullName>
    </submittedName>
</protein>
<accession>A0ABW4S5X1</accession>
<dbReference type="Pfam" id="PF01408">
    <property type="entry name" value="GFO_IDH_MocA"/>
    <property type="match status" value="1"/>
</dbReference>